<dbReference type="PANTHER" id="PTHR47711">
    <property type="entry name" value="PROTEIN PLASTID TRANSCRIPTIONALLY ACTIVE 16, CHLOROPLASTIC"/>
    <property type="match status" value="1"/>
</dbReference>
<feature type="region of interest" description="Disordered" evidence="1">
    <location>
        <begin position="1"/>
        <end position="67"/>
    </location>
</feature>
<feature type="compositionally biased region" description="Low complexity" evidence="1">
    <location>
        <begin position="1"/>
        <end position="18"/>
    </location>
</feature>
<dbReference type="PANTHER" id="PTHR47711:SF2">
    <property type="entry name" value="PROTEIN PLASTID TRANSCRIPTIONALLY ACTIVE 16, CHLOROPLASTIC"/>
    <property type="match status" value="1"/>
</dbReference>
<name>A0A445I142_GLYSO</name>
<dbReference type="InterPro" id="IPR016040">
    <property type="entry name" value="NAD(P)-bd_dom"/>
</dbReference>
<feature type="compositionally biased region" description="Basic and acidic residues" evidence="1">
    <location>
        <begin position="484"/>
        <end position="499"/>
    </location>
</feature>
<comment type="caution">
    <text evidence="3">The sequence shown here is derived from an EMBL/GenBank/DDBJ whole genome shotgun (WGS) entry which is preliminary data.</text>
</comment>
<evidence type="ECO:0000259" key="2">
    <source>
        <dbReference type="Pfam" id="PF13460"/>
    </source>
</evidence>
<dbReference type="SMR" id="A0A445I142"/>
<dbReference type="AlphaFoldDB" id="A0A445I142"/>
<accession>A0A445I142</accession>
<reference evidence="3 4" key="1">
    <citation type="submission" date="2018-09" db="EMBL/GenBank/DDBJ databases">
        <title>A high-quality reference genome of wild soybean provides a powerful tool to mine soybean genomes.</title>
        <authorList>
            <person name="Xie M."/>
            <person name="Chung C.Y.L."/>
            <person name="Li M.-W."/>
            <person name="Wong F.-L."/>
            <person name="Chan T.-F."/>
            <person name="Lam H.-M."/>
        </authorList>
    </citation>
    <scope>NUCLEOTIDE SEQUENCE [LARGE SCALE GENOMIC DNA]</scope>
    <source>
        <strain evidence="4">cv. W05</strain>
        <tissue evidence="3">Hypocotyl of etiolated seedlings</tissue>
    </source>
</reference>
<dbReference type="EMBL" id="QZWG01000011">
    <property type="protein sequence ID" value="RZB79783.1"/>
    <property type="molecule type" value="Genomic_DNA"/>
</dbReference>
<sequence>MAPTLTSNSSFLSTSPHSRVSLRNPRLRVFAKKSGSFPSFGLGKPKDDSSSAEEKDNSSNSNPFRLDFGKIPDVTSLIPVPSNTSAPGFSFGNTRRKDPSTVFVAGATGQAGIRIAQTLLREGFSVRAGVPELGSAQELARLATQYKIISNEQAKRLNAVQSSFDNADTIAKAIGNAGKVVVTIGPTENGPTAEVSSSDALQVVQAAQLAGVGHVAIVYDESSTGASTYNVLDGLSSFFNNLFSRSQPLTIQEFLQKVIETDVKYTFIKTSLTDDFSPESSYNVVVLGEGSASANDYKVAKSKIASLVADVFSNTEVAENKVVKVHSDPSAPLKRVDELFSPIPEDGRRKAYAEMQEKTKAEEEARVAAEKAREASESAKKLEEEVKRLSQQETRAASLAQEAQEKAEAGGASVENLLNKAKDFGAGFSWEKLSSQITTSIQKPDEDEKPKVQLATVRGQAKARNLAPNKAVVKQTPQRSAAKPKVEKPKQTETPKEVRKVFGGLFKQETIYVDDD</sequence>
<evidence type="ECO:0000256" key="1">
    <source>
        <dbReference type="SAM" id="MobiDB-lite"/>
    </source>
</evidence>
<evidence type="ECO:0000313" key="4">
    <source>
        <dbReference type="Proteomes" id="UP000289340"/>
    </source>
</evidence>
<evidence type="ECO:0000313" key="3">
    <source>
        <dbReference type="EMBL" id="RZB79783.1"/>
    </source>
</evidence>
<dbReference type="Pfam" id="PF13460">
    <property type="entry name" value="NAD_binding_10"/>
    <property type="match status" value="1"/>
</dbReference>
<dbReference type="SUPFAM" id="SSF51735">
    <property type="entry name" value="NAD(P)-binding Rossmann-fold domains"/>
    <property type="match status" value="1"/>
</dbReference>
<dbReference type="Proteomes" id="UP000289340">
    <property type="component" value="Chromosome 11"/>
</dbReference>
<dbReference type="Gene3D" id="3.40.50.720">
    <property type="entry name" value="NAD(P)-binding Rossmann-like Domain"/>
    <property type="match status" value="1"/>
</dbReference>
<keyword evidence="4" id="KW-1185">Reference proteome</keyword>
<feature type="region of interest" description="Disordered" evidence="1">
    <location>
        <begin position="458"/>
        <end position="499"/>
    </location>
</feature>
<feature type="domain" description="NAD(P)-binding" evidence="2">
    <location>
        <begin position="106"/>
        <end position="314"/>
    </location>
</feature>
<dbReference type="InterPro" id="IPR036291">
    <property type="entry name" value="NAD(P)-bd_dom_sf"/>
</dbReference>
<proteinExistence type="predicted"/>
<gene>
    <name evidence="3" type="ORF">D0Y65_029852</name>
</gene>
<organism evidence="3 4">
    <name type="scientific">Glycine soja</name>
    <name type="common">Wild soybean</name>
    <dbReference type="NCBI Taxonomy" id="3848"/>
    <lineage>
        <taxon>Eukaryota</taxon>
        <taxon>Viridiplantae</taxon>
        <taxon>Streptophyta</taxon>
        <taxon>Embryophyta</taxon>
        <taxon>Tracheophyta</taxon>
        <taxon>Spermatophyta</taxon>
        <taxon>Magnoliopsida</taxon>
        <taxon>eudicotyledons</taxon>
        <taxon>Gunneridae</taxon>
        <taxon>Pentapetalae</taxon>
        <taxon>rosids</taxon>
        <taxon>fabids</taxon>
        <taxon>Fabales</taxon>
        <taxon>Fabaceae</taxon>
        <taxon>Papilionoideae</taxon>
        <taxon>50 kb inversion clade</taxon>
        <taxon>NPAAA clade</taxon>
        <taxon>indigoferoid/millettioid clade</taxon>
        <taxon>Phaseoleae</taxon>
        <taxon>Glycine</taxon>
        <taxon>Glycine subgen. Soja</taxon>
    </lineage>
</organism>
<protein>
    <submittedName>
        <fullName evidence="3">Protein PLASTID TRANSCRIPTIONALLY ACTIVE 16, chloroplastic</fullName>
    </submittedName>
</protein>
<feature type="compositionally biased region" description="Basic and acidic residues" evidence="1">
    <location>
        <begin position="356"/>
        <end position="390"/>
    </location>
</feature>
<feature type="compositionally biased region" description="Basic and acidic residues" evidence="1">
    <location>
        <begin position="44"/>
        <end position="57"/>
    </location>
</feature>
<feature type="region of interest" description="Disordered" evidence="1">
    <location>
        <begin position="356"/>
        <end position="411"/>
    </location>
</feature>
<dbReference type="Gramene" id="XM_028332631.1">
    <property type="protein sequence ID" value="XP_028188432.1"/>
    <property type="gene ID" value="LOC114374906"/>
</dbReference>